<organism evidence="3 4">
    <name type="scientific">Recurvomyces mirabilis</name>
    <dbReference type="NCBI Taxonomy" id="574656"/>
    <lineage>
        <taxon>Eukaryota</taxon>
        <taxon>Fungi</taxon>
        <taxon>Dikarya</taxon>
        <taxon>Ascomycota</taxon>
        <taxon>Pezizomycotina</taxon>
        <taxon>Dothideomycetes</taxon>
        <taxon>Dothideomycetidae</taxon>
        <taxon>Mycosphaerellales</taxon>
        <taxon>Teratosphaeriaceae</taxon>
        <taxon>Recurvomyces</taxon>
    </lineage>
</organism>
<dbReference type="EMBL" id="JAUTXT010000018">
    <property type="protein sequence ID" value="KAK3674757.1"/>
    <property type="molecule type" value="Genomic_DNA"/>
</dbReference>
<sequence>MAVQAPSSAAPTPPHGPLMTSDHYANYVPHDLKYSPTFEDDLLALVLHGPAPNTTPGIRILSLDSTEEPEIGVSVRVSDVRLESLPTITEDELPLPINDPRRIFSSPIAGLNLTHPNGYLEGGPGLHPNLDTFTDDFLSNHTPRNHRSSTHHNDPTVLRAAVDAEIQSSIALLKQRMRERGEAKRKNDEVEKKLRELRQGHDMELRVHNKMAEDIERRKAAKAAGGGRTGVKGEGGG</sequence>
<protein>
    <submittedName>
        <fullName evidence="3">Uncharacterized protein</fullName>
    </submittedName>
</protein>
<dbReference type="Proteomes" id="UP001274830">
    <property type="component" value="Unassembled WGS sequence"/>
</dbReference>
<accession>A0AAE1C1U0</accession>
<proteinExistence type="predicted"/>
<feature type="region of interest" description="Disordered" evidence="2">
    <location>
        <begin position="200"/>
        <end position="237"/>
    </location>
</feature>
<comment type="caution">
    <text evidence="3">The sequence shown here is derived from an EMBL/GenBank/DDBJ whole genome shotgun (WGS) entry which is preliminary data.</text>
</comment>
<feature type="compositionally biased region" description="Gly residues" evidence="2">
    <location>
        <begin position="224"/>
        <end position="237"/>
    </location>
</feature>
<keyword evidence="1" id="KW-0175">Coiled coil</keyword>
<name>A0AAE1C1U0_9PEZI</name>
<evidence type="ECO:0000313" key="4">
    <source>
        <dbReference type="Proteomes" id="UP001274830"/>
    </source>
</evidence>
<feature type="coiled-coil region" evidence="1">
    <location>
        <begin position="173"/>
        <end position="200"/>
    </location>
</feature>
<evidence type="ECO:0000256" key="1">
    <source>
        <dbReference type="SAM" id="Coils"/>
    </source>
</evidence>
<evidence type="ECO:0000256" key="2">
    <source>
        <dbReference type="SAM" id="MobiDB-lite"/>
    </source>
</evidence>
<keyword evidence="4" id="KW-1185">Reference proteome</keyword>
<gene>
    <name evidence="3" type="ORF">LTR78_005479</name>
</gene>
<dbReference type="AlphaFoldDB" id="A0AAE1C1U0"/>
<evidence type="ECO:0000313" key="3">
    <source>
        <dbReference type="EMBL" id="KAK3674757.1"/>
    </source>
</evidence>
<reference evidence="3" key="1">
    <citation type="submission" date="2023-07" db="EMBL/GenBank/DDBJ databases">
        <title>Black Yeasts Isolated from many extreme environments.</title>
        <authorList>
            <person name="Coleine C."/>
            <person name="Stajich J.E."/>
            <person name="Selbmann L."/>
        </authorList>
    </citation>
    <scope>NUCLEOTIDE SEQUENCE</scope>
    <source>
        <strain evidence="3">CCFEE 5485</strain>
    </source>
</reference>
<feature type="compositionally biased region" description="Basic and acidic residues" evidence="2">
    <location>
        <begin position="200"/>
        <end position="218"/>
    </location>
</feature>